<dbReference type="InterPro" id="IPR029039">
    <property type="entry name" value="Flavoprotein-like_sf"/>
</dbReference>
<keyword evidence="3" id="KW-1185">Reference proteome</keyword>
<organism evidence="2 3">
    <name type="scientific">Nocardia cyriacigeorgica</name>
    <dbReference type="NCBI Taxonomy" id="135487"/>
    <lineage>
        <taxon>Bacteria</taxon>
        <taxon>Bacillati</taxon>
        <taxon>Actinomycetota</taxon>
        <taxon>Actinomycetes</taxon>
        <taxon>Mycobacteriales</taxon>
        <taxon>Nocardiaceae</taxon>
        <taxon>Nocardia</taxon>
    </lineage>
</organism>
<dbReference type="Gene3D" id="3.40.50.360">
    <property type="match status" value="1"/>
</dbReference>
<dbReference type="InterPro" id="IPR005025">
    <property type="entry name" value="FMN_Rdtase-like_dom"/>
</dbReference>
<name>A0ABX0CSK3_9NOCA</name>
<comment type="caution">
    <text evidence="2">The sequence shown here is derived from an EMBL/GenBank/DDBJ whole genome shotgun (WGS) entry which is preliminary data.</text>
</comment>
<proteinExistence type="predicted"/>
<dbReference type="InterPro" id="IPR050712">
    <property type="entry name" value="NAD(P)H-dep_reductase"/>
</dbReference>
<dbReference type="RefSeq" id="WP_163838376.1">
    <property type="nucleotide sequence ID" value="NZ_JAAGUX010000100.1"/>
</dbReference>
<accession>A0ABX0CSK3</accession>
<protein>
    <submittedName>
        <fullName evidence="2">NAD(P)H-dependent oxidoreductase</fullName>
    </submittedName>
</protein>
<dbReference type="PANTHER" id="PTHR30543:SF21">
    <property type="entry name" value="NAD(P)H-DEPENDENT FMN REDUCTASE LOT6"/>
    <property type="match status" value="1"/>
</dbReference>
<reference evidence="2 3" key="1">
    <citation type="submission" date="2020-01" db="EMBL/GenBank/DDBJ databases">
        <title>Genetics and antimicrobial susceptibilities of Nocardia species isolated from the soil; a comparison with species isolated from humans.</title>
        <authorList>
            <person name="Carrasco G."/>
            <person name="Monzon S."/>
            <person name="Sansegundo M."/>
            <person name="Garcia E."/>
            <person name="Garrido N."/>
            <person name="Medina M.J."/>
            <person name="Villalon P."/>
            <person name="Ramirez-Arocha A.C."/>
            <person name="Jimenez P."/>
            <person name="Cuesta I."/>
            <person name="Valdezate S."/>
        </authorList>
    </citation>
    <scope>NUCLEOTIDE SEQUENCE [LARGE SCALE GENOMIC DNA]</scope>
    <source>
        <strain evidence="2 3">CNM20110649</strain>
    </source>
</reference>
<gene>
    <name evidence="2" type="ORF">GV794_28105</name>
</gene>
<dbReference type="Proteomes" id="UP000470876">
    <property type="component" value="Unassembled WGS sequence"/>
</dbReference>
<evidence type="ECO:0000259" key="1">
    <source>
        <dbReference type="Pfam" id="PF03358"/>
    </source>
</evidence>
<dbReference type="Pfam" id="PF03358">
    <property type="entry name" value="FMN_red"/>
    <property type="match status" value="1"/>
</dbReference>
<feature type="domain" description="NADPH-dependent FMN reductase-like" evidence="1">
    <location>
        <begin position="9"/>
        <end position="154"/>
    </location>
</feature>
<dbReference type="SUPFAM" id="SSF52218">
    <property type="entry name" value="Flavoproteins"/>
    <property type="match status" value="1"/>
</dbReference>
<dbReference type="PANTHER" id="PTHR30543">
    <property type="entry name" value="CHROMATE REDUCTASE"/>
    <property type="match status" value="1"/>
</dbReference>
<evidence type="ECO:0000313" key="3">
    <source>
        <dbReference type="Proteomes" id="UP000470876"/>
    </source>
</evidence>
<evidence type="ECO:0000313" key="2">
    <source>
        <dbReference type="EMBL" id="NEW59464.1"/>
    </source>
</evidence>
<dbReference type="EMBL" id="JAAGUX010000100">
    <property type="protein sequence ID" value="NEW59464.1"/>
    <property type="molecule type" value="Genomic_DNA"/>
</dbReference>
<sequence>MTTPAKEYRVLALSGSLRAGSYNTALLRAADKLNPGPLTIQIYPDLGDLPLYSQDLEQDPPTAVRELHRHIVAADGLLLATPEHNASIPAALKNAIDWMSRMPDGAGMAGKPVAVAGASPGALGAVRAQLALRQILGSIGAEVLAKPEVVVFRAHERFDTDGALTDEFTQNLLVDLLAELAERIERSASARARRDAALART</sequence>